<dbReference type="PROSITE" id="PS00211">
    <property type="entry name" value="ABC_TRANSPORTER_1"/>
    <property type="match status" value="1"/>
</dbReference>
<comment type="similarity">
    <text evidence="1">Belongs to the ABC transporter superfamily.</text>
</comment>
<dbReference type="SUPFAM" id="SSF52540">
    <property type="entry name" value="P-loop containing nucleoside triphosphate hydrolases"/>
    <property type="match status" value="1"/>
</dbReference>
<dbReference type="SMART" id="SM00382">
    <property type="entry name" value="AAA"/>
    <property type="match status" value="1"/>
</dbReference>
<evidence type="ECO:0000313" key="7">
    <source>
        <dbReference type="Proteomes" id="UP000037178"/>
    </source>
</evidence>
<dbReference type="Gene3D" id="3.40.50.300">
    <property type="entry name" value="P-loop containing nucleotide triphosphate hydrolases"/>
    <property type="match status" value="1"/>
</dbReference>
<dbReference type="InterPro" id="IPR017871">
    <property type="entry name" value="ABC_transporter-like_CS"/>
</dbReference>
<keyword evidence="4 6" id="KW-0067">ATP-binding</keyword>
<dbReference type="AlphaFoldDB" id="A0A0J9E7X9"/>
<evidence type="ECO:0000256" key="3">
    <source>
        <dbReference type="ARBA" id="ARBA00022741"/>
    </source>
</evidence>
<dbReference type="GO" id="GO:0016887">
    <property type="term" value="F:ATP hydrolysis activity"/>
    <property type="evidence" value="ECO:0007669"/>
    <property type="project" value="InterPro"/>
</dbReference>
<dbReference type="InterPro" id="IPR003439">
    <property type="entry name" value="ABC_transporter-like_ATP-bd"/>
</dbReference>
<dbReference type="PATRIC" id="fig|1675527.3.peg.3993"/>
<dbReference type="RefSeq" id="WP_049644392.1">
    <property type="nucleotide sequence ID" value="NZ_LFTY01000002.1"/>
</dbReference>
<dbReference type="InterPro" id="IPR003593">
    <property type="entry name" value="AAA+_ATPase"/>
</dbReference>
<protein>
    <submittedName>
        <fullName evidence="6">Alkanesulfonates ABC transporter ATP-binding protein</fullName>
    </submittedName>
</protein>
<dbReference type="PANTHER" id="PTHR42788:SF13">
    <property type="entry name" value="ALIPHATIC SULFONATES IMPORT ATP-BINDING PROTEIN SSUB"/>
    <property type="match status" value="1"/>
</dbReference>
<evidence type="ECO:0000259" key="5">
    <source>
        <dbReference type="PROSITE" id="PS50893"/>
    </source>
</evidence>
<dbReference type="InterPro" id="IPR050166">
    <property type="entry name" value="ABC_transporter_ATP-bind"/>
</dbReference>
<keyword evidence="3" id="KW-0547">Nucleotide-binding</keyword>
<dbReference type="Proteomes" id="UP000037178">
    <property type="component" value="Unassembled WGS sequence"/>
</dbReference>
<dbReference type="PANTHER" id="PTHR42788">
    <property type="entry name" value="TAURINE IMPORT ATP-BINDING PROTEIN-RELATED"/>
    <property type="match status" value="1"/>
</dbReference>
<dbReference type="Pfam" id="PF00005">
    <property type="entry name" value="ABC_tran"/>
    <property type="match status" value="1"/>
</dbReference>
<name>A0A0J9E7X9_9RHOB</name>
<dbReference type="GO" id="GO:0005524">
    <property type="term" value="F:ATP binding"/>
    <property type="evidence" value="ECO:0007669"/>
    <property type="project" value="UniProtKB-KW"/>
</dbReference>
<dbReference type="CDD" id="cd03293">
    <property type="entry name" value="ABC_NrtD_SsuB_transporters"/>
    <property type="match status" value="1"/>
</dbReference>
<evidence type="ECO:0000256" key="1">
    <source>
        <dbReference type="ARBA" id="ARBA00005417"/>
    </source>
</evidence>
<reference evidence="6 7" key="1">
    <citation type="submission" date="2015-06" db="EMBL/GenBank/DDBJ databases">
        <title>Draft genome sequence of an Alphaproteobacteria species associated to the Mediterranean sponge Oscarella lobularis.</title>
        <authorList>
            <person name="Jourda C."/>
            <person name="Santini S."/>
            <person name="Claverie J.-M."/>
        </authorList>
    </citation>
    <scope>NUCLEOTIDE SEQUENCE [LARGE SCALE GENOMIC DNA]</scope>
    <source>
        <strain evidence="6">IGS</strain>
    </source>
</reference>
<accession>A0A0J9E7X9</accession>
<keyword evidence="2" id="KW-0813">Transport</keyword>
<dbReference type="STRING" id="1675527.AIOL_003813"/>
<evidence type="ECO:0000256" key="2">
    <source>
        <dbReference type="ARBA" id="ARBA00022448"/>
    </source>
</evidence>
<gene>
    <name evidence="6" type="ORF">AIOL_003813</name>
</gene>
<dbReference type="PROSITE" id="PS50893">
    <property type="entry name" value="ABC_TRANSPORTER_2"/>
    <property type="match status" value="1"/>
</dbReference>
<feature type="domain" description="ABC transporter" evidence="5">
    <location>
        <begin position="4"/>
        <end position="236"/>
    </location>
</feature>
<dbReference type="InterPro" id="IPR027417">
    <property type="entry name" value="P-loop_NTPase"/>
</dbReference>
<evidence type="ECO:0000313" key="6">
    <source>
        <dbReference type="EMBL" id="KMW58832.1"/>
    </source>
</evidence>
<comment type="caution">
    <text evidence="6">The sequence shown here is derived from an EMBL/GenBank/DDBJ whole genome shotgun (WGS) entry which is preliminary data.</text>
</comment>
<organism evidence="6 7">
    <name type="scientific">Candidatus Rhodobacter oscarellae</name>
    <dbReference type="NCBI Taxonomy" id="1675527"/>
    <lineage>
        <taxon>Bacteria</taxon>
        <taxon>Pseudomonadati</taxon>
        <taxon>Pseudomonadota</taxon>
        <taxon>Alphaproteobacteria</taxon>
        <taxon>Rhodobacterales</taxon>
        <taxon>Rhodobacter group</taxon>
        <taxon>Rhodobacter</taxon>
    </lineage>
</organism>
<keyword evidence="7" id="KW-1185">Reference proteome</keyword>
<sequence length="251" mass="28240">MSEIKVNNLTHTFSKGTPEALTVLEDINLSFPSGSFTSIVGTSGCGKSTLLKMMAGLFDPTDGEMTLDGAVIRGTDRKRGMVFQQDAVFPWMTVAKNISYGPRIHGASKAEQQAAETKWIEAVGLKGFEDRWPRELSGGMRKRVDIGRVYANDPDVLLMDEPFGALDAQTKERLQSDLLETWRQTQKTVIFVTHDLEEAIFLSDQIVVMSARPGRIRHIEEVALPRPRSNEMRLTSEFLDIKRKLWNMLDH</sequence>
<dbReference type="OrthoDB" id="9802264at2"/>
<evidence type="ECO:0000256" key="4">
    <source>
        <dbReference type="ARBA" id="ARBA00022840"/>
    </source>
</evidence>
<dbReference type="EMBL" id="LFTY01000002">
    <property type="protein sequence ID" value="KMW58832.1"/>
    <property type="molecule type" value="Genomic_DNA"/>
</dbReference>
<proteinExistence type="inferred from homology"/>